<dbReference type="Proteomes" id="UP000448877">
    <property type="component" value="Unassembled WGS sequence"/>
</dbReference>
<evidence type="ECO:0000313" key="5">
    <source>
        <dbReference type="EMBL" id="KAA5412386.1"/>
    </source>
</evidence>
<dbReference type="GO" id="GO:0003677">
    <property type="term" value="F:DNA binding"/>
    <property type="evidence" value="ECO:0007669"/>
    <property type="project" value="UniProtKB-KW"/>
</dbReference>
<dbReference type="Pfam" id="PF00589">
    <property type="entry name" value="Phage_integrase"/>
    <property type="match status" value="1"/>
</dbReference>
<evidence type="ECO:0000313" key="7">
    <source>
        <dbReference type="Proteomes" id="UP000283341"/>
    </source>
</evidence>
<dbReference type="GO" id="GO:0015074">
    <property type="term" value="P:DNA integration"/>
    <property type="evidence" value="ECO:0007669"/>
    <property type="project" value="InterPro"/>
</dbReference>
<dbReference type="CDD" id="cd01185">
    <property type="entry name" value="INTN1_C_like"/>
    <property type="match status" value="1"/>
</dbReference>
<dbReference type="InterPro" id="IPR025269">
    <property type="entry name" value="SAM-like_dom"/>
</dbReference>
<evidence type="ECO:0000256" key="1">
    <source>
        <dbReference type="ARBA" id="ARBA00008857"/>
    </source>
</evidence>
<sequence length="420" mass="49295">MAIKIQEPTLFLRVDKKKKDGRMPIYIRFQRIDGKEPKFPLGISCLPEKWDKAGKHILDNDGSDILLQEELNRIKKAIRSAEIDEIEITVDILREIVSRKEEKANKPENQSFYYYFEEYISKKKNIGEMGESTVKTYHTTIRALKEFRSEIRIKDISTKLLDDFDKFLIKRGQENNHGDVKGSRHNRSKHIKAIIRHIENLKIPIKNPYRTLDLSIPKYIVNKTFIEIDELCRMHELINKLEVTSIERRVLLMYLFSCACGIRISDILVLKWGNLDVDLDPWILSFDAKKKKKHVDVPMFPLALEILQYAPEGNLDNVYKEKPIFPWFCQKQENIINETLRELAKIAKIEKHLTFHSSRRTFATIAIAQGVSIETLKNYMGHSSIRTTERYTKWSPKLAEHSANKINLFDLKTLLKKKKR</sequence>
<dbReference type="Pfam" id="PF17293">
    <property type="entry name" value="Arm-DNA-bind_5"/>
    <property type="match status" value="1"/>
</dbReference>
<name>A0A108T9G2_9BACE</name>
<feature type="domain" description="Tyr recombinase" evidence="4">
    <location>
        <begin position="221"/>
        <end position="407"/>
    </location>
</feature>
<dbReference type="EMBL" id="QRVJ01000004">
    <property type="protein sequence ID" value="RGS38126.1"/>
    <property type="molecule type" value="Genomic_DNA"/>
</dbReference>
<dbReference type="InterPro" id="IPR002104">
    <property type="entry name" value="Integrase_catalytic"/>
</dbReference>
<comment type="similarity">
    <text evidence="1">Belongs to the 'phage' integrase family.</text>
</comment>
<dbReference type="GO" id="GO:0006310">
    <property type="term" value="P:DNA recombination"/>
    <property type="evidence" value="ECO:0007669"/>
    <property type="project" value="UniProtKB-KW"/>
</dbReference>
<dbReference type="PROSITE" id="PS51898">
    <property type="entry name" value="TYR_RECOMBINASE"/>
    <property type="match status" value="1"/>
</dbReference>
<dbReference type="InterPro" id="IPR011010">
    <property type="entry name" value="DNA_brk_join_enz"/>
</dbReference>
<dbReference type="PANTHER" id="PTHR30349:SF64">
    <property type="entry name" value="PROPHAGE INTEGRASE INTD-RELATED"/>
    <property type="match status" value="1"/>
</dbReference>
<dbReference type="InterPro" id="IPR050090">
    <property type="entry name" value="Tyrosine_recombinase_XerCD"/>
</dbReference>
<dbReference type="SUPFAM" id="SSF56349">
    <property type="entry name" value="DNA breaking-rejoining enzymes"/>
    <property type="match status" value="1"/>
</dbReference>
<accession>A0A108T9G2</accession>
<dbReference type="InterPro" id="IPR010998">
    <property type="entry name" value="Integrase_recombinase_N"/>
</dbReference>
<dbReference type="InterPro" id="IPR013762">
    <property type="entry name" value="Integrase-like_cat_sf"/>
</dbReference>
<evidence type="ECO:0000259" key="4">
    <source>
        <dbReference type="PROSITE" id="PS51898"/>
    </source>
</evidence>
<evidence type="ECO:0000256" key="2">
    <source>
        <dbReference type="ARBA" id="ARBA00023125"/>
    </source>
</evidence>
<dbReference type="Gene3D" id="1.10.443.10">
    <property type="entry name" value="Intergrase catalytic core"/>
    <property type="match status" value="1"/>
</dbReference>
<protein>
    <submittedName>
        <fullName evidence="5">Site-specific integrase</fullName>
    </submittedName>
</protein>
<proteinExistence type="inferred from homology"/>
<gene>
    <name evidence="6" type="ORF">DWX97_07045</name>
    <name evidence="5" type="ORF">F2Y81_25875</name>
</gene>
<evidence type="ECO:0000313" key="8">
    <source>
        <dbReference type="Proteomes" id="UP000448877"/>
    </source>
</evidence>
<keyword evidence="2" id="KW-0238">DNA-binding</keyword>
<organism evidence="5 8">
    <name type="scientific">Bacteroides cellulosilyticus</name>
    <dbReference type="NCBI Taxonomy" id="246787"/>
    <lineage>
        <taxon>Bacteria</taxon>
        <taxon>Pseudomonadati</taxon>
        <taxon>Bacteroidota</taxon>
        <taxon>Bacteroidia</taxon>
        <taxon>Bacteroidales</taxon>
        <taxon>Bacteroidaceae</taxon>
        <taxon>Bacteroides</taxon>
    </lineage>
</organism>
<dbReference type="InterPro" id="IPR035386">
    <property type="entry name" value="Arm-DNA-bind_5"/>
</dbReference>
<keyword evidence="3" id="KW-0233">DNA recombination</keyword>
<evidence type="ECO:0000256" key="3">
    <source>
        <dbReference type="ARBA" id="ARBA00023172"/>
    </source>
</evidence>
<dbReference type="AlphaFoldDB" id="A0A108T9G2"/>
<evidence type="ECO:0000313" key="6">
    <source>
        <dbReference type="EMBL" id="RGS38126.1"/>
    </source>
</evidence>
<dbReference type="Pfam" id="PF13102">
    <property type="entry name" value="Phage_int_SAM_5"/>
    <property type="match status" value="1"/>
</dbReference>
<dbReference type="EMBL" id="VVYV01000071">
    <property type="protein sequence ID" value="KAA5412386.1"/>
    <property type="molecule type" value="Genomic_DNA"/>
</dbReference>
<reference evidence="6 7" key="1">
    <citation type="submission" date="2018-08" db="EMBL/GenBank/DDBJ databases">
        <title>A genome reference for cultivated species of the human gut microbiota.</title>
        <authorList>
            <person name="Zou Y."/>
            <person name="Xue W."/>
            <person name="Luo G."/>
        </authorList>
    </citation>
    <scope>NUCLEOTIDE SEQUENCE [LARGE SCALE GENOMIC DNA]</scope>
    <source>
        <strain evidence="6 7">AF22-3AC</strain>
    </source>
</reference>
<comment type="caution">
    <text evidence="5">The sequence shown here is derived from an EMBL/GenBank/DDBJ whole genome shotgun (WGS) entry which is preliminary data.</text>
</comment>
<dbReference type="PANTHER" id="PTHR30349">
    <property type="entry name" value="PHAGE INTEGRASE-RELATED"/>
    <property type="match status" value="1"/>
</dbReference>
<dbReference type="RefSeq" id="WP_007216133.1">
    <property type="nucleotide sequence ID" value="NZ_CABMLT010000012.1"/>
</dbReference>
<dbReference type="Proteomes" id="UP000283341">
    <property type="component" value="Unassembled WGS sequence"/>
</dbReference>
<dbReference type="Gene3D" id="1.10.150.130">
    <property type="match status" value="1"/>
</dbReference>
<reference evidence="5 8" key="2">
    <citation type="journal article" date="2019" name="Nat. Med.">
        <title>A library of human gut bacterial isolates paired with longitudinal multiomics data enables mechanistic microbiome research.</title>
        <authorList>
            <person name="Poyet M."/>
            <person name="Groussin M."/>
            <person name="Gibbons S.M."/>
            <person name="Avila-Pacheco J."/>
            <person name="Jiang X."/>
            <person name="Kearney S.M."/>
            <person name="Perrotta A.R."/>
            <person name="Berdy B."/>
            <person name="Zhao S."/>
            <person name="Lieberman T.D."/>
            <person name="Swanson P.K."/>
            <person name="Smith M."/>
            <person name="Roesemann S."/>
            <person name="Alexander J.E."/>
            <person name="Rich S.A."/>
            <person name="Livny J."/>
            <person name="Vlamakis H."/>
            <person name="Clish C."/>
            <person name="Bullock K."/>
            <person name="Deik A."/>
            <person name="Scott J."/>
            <person name="Pierce K.A."/>
            <person name="Xavier R.J."/>
            <person name="Alm E.J."/>
        </authorList>
    </citation>
    <scope>NUCLEOTIDE SEQUENCE [LARGE SCALE GENOMIC DNA]</scope>
    <source>
        <strain evidence="5 8">BIOML-A6</strain>
    </source>
</reference>